<dbReference type="EMBL" id="CAOQHR010000002">
    <property type="protein sequence ID" value="CAI6321191.1"/>
    <property type="molecule type" value="Genomic_DNA"/>
</dbReference>
<protein>
    <submittedName>
        <fullName evidence="1">Uncharacterized protein</fullName>
    </submittedName>
</protein>
<dbReference type="AlphaFoldDB" id="A0A9W4XJA2"/>
<accession>A0A9W4XJA2</accession>
<proteinExistence type="predicted"/>
<reference evidence="1" key="1">
    <citation type="submission" date="2023-01" db="EMBL/GenBank/DDBJ databases">
        <authorList>
            <person name="Van Ghelder C."/>
            <person name="Rancurel C."/>
        </authorList>
    </citation>
    <scope>NUCLEOTIDE SEQUENCE</scope>
    <source>
        <strain evidence="1">CNCM I-4278</strain>
    </source>
</reference>
<evidence type="ECO:0000313" key="1">
    <source>
        <dbReference type="EMBL" id="CAI6321191.1"/>
    </source>
</evidence>
<dbReference type="Proteomes" id="UP001152607">
    <property type="component" value="Unassembled WGS sequence"/>
</dbReference>
<name>A0A9W4XJA2_9PLEO</name>
<organism evidence="1 2">
    <name type="scientific">Periconia digitata</name>
    <dbReference type="NCBI Taxonomy" id="1303443"/>
    <lineage>
        <taxon>Eukaryota</taxon>
        <taxon>Fungi</taxon>
        <taxon>Dikarya</taxon>
        <taxon>Ascomycota</taxon>
        <taxon>Pezizomycotina</taxon>
        <taxon>Dothideomycetes</taxon>
        <taxon>Pleosporomycetidae</taxon>
        <taxon>Pleosporales</taxon>
        <taxon>Massarineae</taxon>
        <taxon>Periconiaceae</taxon>
        <taxon>Periconia</taxon>
    </lineage>
</organism>
<gene>
    <name evidence="1" type="ORF">PDIGIT_LOCUS3602</name>
</gene>
<comment type="caution">
    <text evidence="1">The sequence shown here is derived from an EMBL/GenBank/DDBJ whole genome shotgun (WGS) entry which is preliminary data.</text>
</comment>
<evidence type="ECO:0000313" key="2">
    <source>
        <dbReference type="Proteomes" id="UP001152607"/>
    </source>
</evidence>
<sequence>MANSNIILYCTADPVPWSNWKFSVALLRIENIRDAAHGIIVSHVTCELRQSSKFQAEGGHLSDDALSSGSLRHSISRPFWIPACHRHAVLSVEAGIYHIRNLDCLLQQPVVFALCQIIGSQKTSQISNGDLEKVELNRLWLEVNSGNSIDCFTEFFLHIHDPERVEIIHQRRSPTSERLQRFPRYWL</sequence>
<keyword evidence="2" id="KW-1185">Reference proteome</keyword>